<dbReference type="FunFam" id="1.10.10.10:FF:000416">
    <property type="entry name" value="Vacuolar protein-sorting-associated protein 36"/>
    <property type="match status" value="1"/>
</dbReference>
<evidence type="ECO:0000313" key="9">
    <source>
        <dbReference type="EMBL" id="KAK9744909.1"/>
    </source>
</evidence>
<evidence type="ECO:0000259" key="8">
    <source>
        <dbReference type="PROSITE" id="PS51495"/>
    </source>
</evidence>
<organism evidence="9 10">
    <name type="scientific">Popillia japonica</name>
    <name type="common">Japanese beetle</name>
    <dbReference type="NCBI Taxonomy" id="7064"/>
    <lineage>
        <taxon>Eukaryota</taxon>
        <taxon>Metazoa</taxon>
        <taxon>Ecdysozoa</taxon>
        <taxon>Arthropoda</taxon>
        <taxon>Hexapoda</taxon>
        <taxon>Insecta</taxon>
        <taxon>Pterygota</taxon>
        <taxon>Neoptera</taxon>
        <taxon>Endopterygota</taxon>
        <taxon>Coleoptera</taxon>
        <taxon>Polyphaga</taxon>
        <taxon>Scarabaeiformia</taxon>
        <taxon>Scarabaeidae</taxon>
        <taxon>Rutelinae</taxon>
        <taxon>Popillia</taxon>
    </lineage>
</organism>
<dbReference type="InterPro" id="IPR036388">
    <property type="entry name" value="WH-like_DNA-bd_sf"/>
</dbReference>
<name>A0AAW1MFX4_POPJA</name>
<comment type="similarity">
    <text evidence="1 7">Belongs to the VPS36 family.</text>
</comment>
<dbReference type="Pfam" id="PF04157">
    <property type="entry name" value="EAP30"/>
    <property type="match status" value="1"/>
</dbReference>
<comment type="subcellular location">
    <subcellularLocation>
        <location evidence="7">Cytoplasm</location>
    </subcellularLocation>
    <subcellularLocation>
        <location evidence="7">Endosome</location>
    </subcellularLocation>
</comment>
<dbReference type="Pfam" id="PF11605">
    <property type="entry name" value="Vps36_ESCRT-II"/>
    <property type="match status" value="1"/>
</dbReference>
<evidence type="ECO:0000256" key="5">
    <source>
        <dbReference type="ARBA" id="ARBA00022927"/>
    </source>
</evidence>
<keyword evidence="10" id="KW-1185">Reference proteome</keyword>
<feature type="domain" description="GLUE N-terminal" evidence="8">
    <location>
        <begin position="1"/>
        <end position="144"/>
    </location>
</feature>
<dbReference type="InterPro" id="IPR011993">
    <property type="entry name" value="PH-like_dom_sf"/>
</dbReference>
<evidence type="ECO:0000313" key="10">
    <source>
        <dbReference type="Proteomes" id="UP001458880"/>
    </source>
</evidence>
<evidence type="ECO:0000256" key="6">
    <source>
        <dbReference type="ARBA" id="ARBA00030114"/>
    </source>
</evidence>
<evidence type="ECO:0000256" key="7">
    <source>
        <dbReference type="RuleBase" id="RU367095"/>
    </source>
</evidence>
<dbReference type="Proteomes" id="UP001458880">
    <property type="component" value="Unassembled WGS sequence"/>
</dbReference>
<sequence>MNRFEYTESSLVVNEHIVARDINIRLYDGDQKTVFESGEVFFTTHRVIWCNPGELQAEKIVLSLPLYLVKYIEEESPSTFSFSKSKKLVLHLHDPLPNRNEGPQISSLYDYVKLSFREGYRKNFAGIIQDCLRERRWEIQVQTQSLTRVSQIKLRTGIVGIERSIQEKQKATDKSISVAFQDLDKLMTMAKDMVRLSNNISAKIREKQGDITEDETVRFKSYLLSLGIDDPVTRDSYKSDQQYYRSLAKQISDIVTEPISDVGGMMALTDVFCRVNRARGLELLSPEDLLNACRIMDSLNLPIKLHQFDSGVKVLQLQTLDDENVATSTSELIEDKGSLTAEELARLLNISVLLSRQRLLVTESCGKCCRDESIEGLRFYPNLFLTRD</sequence>
<dbReference type="PANTHER" id="PTHR13128">
    <property type="entry name" value="VACUOLAR PROTEIN-SORTING-ASSOCIATED PROTEIN 36"/>
    <property type="match status" value="1"/>
</dbReference>
<keyword evidence="4 7" id="KW-0963">Cytoplasm</keyword>
<dbReference type="GO" id="GO:0031902">
    <property type="term" value="C:late endosome membrane"/>
    <property type="evidence" value="ECO:0007669"/>
    <property type="project" value="UniProtKB-UniRule"/>
</dbReference>
<dbReference type="InterPro" id="IPR021648">
    <property type="entry name" value="GLUE_dom"/>
</dbReference>
<dbReference type="SUPFAM" id="SSF46785">
    <property type="entry name" value="Winged helix' DNA-binding domain"/>
    <property type="match status" value="2"/>
</dbReference>
<reference evidence="9 10" key="1">
    <citation type="journal article" date="2024" name="BMC Genomics">
        <title>De novo assembly and annotation of Popillia japonica's genome with initial clues to its potential as an invasive pest.</title>
        <authorList>
            <person name="Cucini C."/>
            <person name="Boschi S."/>
            <person name="Funari R."/>
            <person name="Cardaioli E."/>
            <person name="Iannotti N."/>
            <person name="Marturano G."/>
            <person name="Paoli F."/>
            <person name="Bruttini M."/>
            <person name="Carapelli A."/>
            <person name="Frati F."/>
            <person name="Nardi F."/>
        </authorList>
    </citation>
    <scope>NUCLEOTIDE SEQUENCE [LARGE SCALE GENOMIC DNA]</scope>
    <source>
        <strain evidence="9">DMR45628</strain>
    </source>
</reference>
<dbReference type="GO" id="GO:0000814">
    <property type="term" value="C:ESCRT II complex"/>
    <property type="evidence" value="ECO:0007669"/>
    <property type="project" value="UniProtKB-UniRule"/>
</dbReference>
<comment type="subunit">
    <text evidence="7">Component of the endosomal sorting complex required for transport II (ESCRT-II).</text>
</comment>
<keyword evidence="7" id="KW-0967">Endosome</keyword>
<dbReference type="InterPro" id="IPR040608">
    <property type="entry name" value="Snf8/Vps36"/>
</dbReference>
<evidence type="ECO:0000256" key="1">
    <source>
        <dbReference type="ARBA" id="ARBA00009697"/>
    </source>
</evidence>
<dbReference type="PANTHER" id="PTHR13128:SF12">
    <property type="entry name" value="VACUOLAR PROTEIN-SORTING-ASSOCIATED PROTEIN 36"/>
    <property type="match status" value="1"/>
</dbReference>
<dbReference type="InterPro" id="IPR037855">
    <property type="entry name" value="Vps36"/>
</dbReference>
<proteinExistence type="inferred from homology"/>
<keyword evidence="5 7" id="KW-0653">Protein transport</keyword>
<dbReference type="Gene3D" id="6.10.140.260">
    <property type="match status" value="1"/>
</dbReference>
<comment type="function">
    <text evidence="7">Component of the ESCRT-II complex (endosomal sorting complex required for transport II), which is required for multivesicular body (MVB) formation and sorting of endosomal cargo proteins into MVBs.</text>
</comment>
<accession>A0AAW1MFX4</accession>
<dbReference type="FunFam" id="1.10.10.10:FF:000170">
    <property type="entry name" value="Vacuolar protein-sorting-associated protein 36"/>
    <property type="match status" value="1"/>
</dbReference>
<dbReference type="PROSITE" id="PS51495">
    <property type="entry name" value="GLUE"/>
    <property type="match status" value="1"/>
</dbReference>
<protein>
    <recommendedName>
        <fullName evidence="2 7">Vacuolar protein-sorting-associated protein 36</fullName>
    </recommendedName>
    <alternativeName>
        <fullName evidence="6 7">ESCRT-II complex subunit VPS36</fullName>
    </alternativeName>
</protein>
<dbReference type="EMBL" id="JASPKY010000054">
    <property type="protein sequence ID" value="KAK9744909.1"/>
    <property type="molecule type" value="Genomic_DNA"/>
</dbReference>
<dbReference type="GO" id="GO:0043130">
    <property type="term" value="F:ubiquitin binding"/>
    <property type="evidence" value="ECO:0007669"/>
    <property type="project" value="UniProtKB-UniRule"/>
</dbReference>
<dbReference type="Gene3D" id="2.30.29.30">
    <property type="entry name" value="Pleckstrin-homology domain (PH domain)/Phosphotyrosine-binding domain (PTB)"/>
    <property type="match status" value="1"/>
</dbReference>
<evidence type="ECO:0000256" key="4">
    <source>
        <dbReference type="ARBA" id="ARBA00022490"/>
    </source>
</evidence>
<evidence type="ECO:0000256" key="3">
    <source>
        <dbReference type="ARBA" id="ARBA00022448"/>
    </source>
</evidence>
<dbReference type="InterPro" id="IPR036390">
    <property type="entry name" value="WH_DNA-bd_sf"/>
</dbReference>
<dbReference type="AlphaFoldDB" id="A0AAW1MFX4"/>
<gene>
    <name evidence="9" type="ORF">QE152_g7393</name>
</gene>
<dbReference type="GO" id="GO:0032266">
    <property type="term" value="F:phosphatidylinositol-3-phosphate binding"/>
    <property type="evidence" value="ECO:0007669"/>
    <property type="project" value="UniProtKB-UniRule"/>
</dbReference>
<evidence type="ECO:0000256" key="2">
    <source>
        <dbReference type="ARBA" id="ARBA00017953"/>
    </source>
</evidence>
<dbReference type="GO" id="GO:0043328">
    <property type="term" value="P:protein transport to vacuole involved in ubiquitin-dependent protein catabolic process via the multivesicular body sorting pathway"/>
    <property type="evidence" value="ECO:0007669"/>
    <property type="project" value="UniProtKB-UniRule"/>
</dbReference>
<keyword evidence="3 7" id="KW-0813">Transport</keyword>
<dbReference type="Gene3D" id="1.10.10.10">
    <property type="entry name" value="Winged helix-like DNA-binding domain superfamily/Winged helix DNA-binding domain"/>
    <property type="match status" value="2"/>
</dbReference>
<dbReference type="SUPFAM" id="SSF50729">
    <property type="entry name" value="PH domain-like"/>
    <property type="match status" value="1"/>
</dbReference>
<comment type="caution">
    <text evidence="9">The sequence shown here is derived from an EMBL/GenBank/DDBJ whole genome shotgun (WGS) entry which is preliminary data.</text>
</comment>